<dbReference type="AlphaFoldDB" id="A0AAX2M181"/>
<evidence type="ECO:0000313" key="3">
    <source>
        <dbReference type="EMBL" id="SUW93095.1"/>
    </source>
</evidence>
<protein>
    <submittedName>
        <fullName evidence="3">T5orf172 domain</fullName>
    </submittedName>
</protein>
<name>A0AAX2M181_CAMJU</name>
<dbReference type="Pfam" id="PF13250">
    <property type="entry name" value="SNIPE"/>
    <property type="match status" value="1"/>
</dbReference>
<accession>A0AAX2M181</accession>
<dbReference type="EMBL" id="UFVB01000001">
    <property type="protein sequence ID" value="SUW93095.1"/>
    <property type="molecule type" value="Genomic_DNA"/>
</dbReference>
<dbReference type="InterPro" id="IPR018306">
    <property type="entry name" value="Phage_T5_Orf172_DNA-bd"/>
</dbReference>
<dbReference type="SMART" id="SM00974">
    <property type="entry name" value="T5orf172"/>
    <property type="match status" value="1"/>
</dbReference>
<gene>
    <name evidence="3" type="ORF">NCTC13105_01239</name>
</gene>
<dbReference type="InterPro" id="IPR025280">
    <property type="entry name" value="SNIPE"/>
</dbReference>
<dbReference type="Pfam" id="PF13455">
    <property type="entry name" value="MUG113"/>
    <property type="match status" value="1"/>
</dbReference>
<evidence type="ECO:0000313" key="4">
    <source>
        <dbReference type="Proteomes" id="UP000254131"/>
    </source>
</evidence>
<reference evidence="3 4" key="1">
    <citation type="submission" date="2018-06" db="EMBL/GenBank/DDBJ databases">
        <authorList>
            <consortium name="Pathogen Informatics"/>
            <person name="Doyle S."/>
        </authorList>
    </citation>
    <scope>NUCLEOTIDE SEQUENCE [LARGE SCALE GENOMIC DNA]</scope>
    <source>
        <strain evidence="3 4">NCTC13105</strain>
    </source>
</reference>
<evidence type="ECO:0000259" key="2">
    <source>
        <dbReference type="SMART" id="SM00974"/>
    </source>
</evidence>
<organism evidence="3 4">
    <name type="scientific">Campylobacter jejuni</name>
    <dbReference type="NCBI Taxonomy" id="197"/>
    <lineage>
        <taxon>Bacteria</taxon>
        <taxon>Pseudomonadati</taxon>
        <taxon>Campylobacterota</taxon>
        <taxon>Epsilonproteobacteria</taxon>
        <taxon>Campylobacterales</taxon>
        <taxon>Campylobacteraceae</taxon>
        <taxon>Campylobacter</taxon>
    </lineage>
</organism>
<evidence type="ECO:0000256" key="1">
    <source>
        <dbReference type="SAM" id="Coils"/>
    </source>
</evidence>
<comment type="caution">
    <text evidence="3">The sequence shown here is derived from an EMBL/GenBank/DDBJ whole genome shotgun (WGS) entry which is preliminary data.</text>
</comment>
<keyword evidence="1" id="KW-0175">Coiled coil</keyword>
<sequence length="275" mass="32678">MIIRAFNIECDFLINKVSVSSYAKTLKRISAISFELENLAQAFGLVFNEEFIKLKLLECQLVYEYRFKKKEEKEYLALERQKIRDEKQAQRDYEREIEEANFDEEKYQNLLMQTKKELELSKDKEILEIKILKLEALLKEAEERKQRAISMAQITKKGFIYIISNLGSFGENVYKIGMTRRLDPMDRVIELGDASVPFRFDVHAIIECDNAPQLEYDLHNFLSHKRVNAINLRKEFFRVSIEEIEQALDEILGKNNYDLKKDIKAEEYYQTQRML</sequence>
<proteinExistence type="predicted"/>
<feature type="coiled-coil region" evidence="1">
    <location>
        <begin position="68"/>
        <end position="151"/>
    </location>
</feature>
<dbReference type="RefSeq" id="WP_057043726.1">
    <property type="nucleotide sequence ID" value="NZ_CP012221.1"/>
</dbReference>
<feature type="domain" description="Bacteriophage T5 Orf172 DNA-binding" evidence="2">
    <location>
        <begin position="168"/>
        <end position="251"/>
    </location>
</feature>
<dbReference type="Proteomes" id="UP000254131">
    <property type="component" value="Unassembled WGS sequence"/>
</dbReference>